<gene>
    <name evidence="3" type="ORF">F8O01_09090</name>
</gene>
<keyword evidence="2" id="KW-1133">Transmembrane helix</keyword>
<feature type="region of interest" description="Disordered" evidence="1">
    <location>
        <begin position="135"/>
        <end position="223"/>
    </location>
</feature>
<evidence type="ECO:0000313" key="3">
    <source>
        <dbReference type="EMBL" id="KAB1656805.1"/>
    </source>
</evidence>
<evidence type="ECO:0000256" key="2">
    <source>
        <dbReference type="SAM" id="Phobius"/>
    </source>
</evidence>
<feature type="transmembrane region" description="Helical" evidence="2">
    <location>
        <begin position="20"/>
        <end position="40"/>
    </location>
</feature>
<dbReference type="Proteomes" id="UP000467240">
    <property type="component" value="Unassembled WGS sequence"/>
</dbReference>
<evidence type="ECO:0000256" key="1">
    <source>
        <dbReference type="SAM" id="MobiDB-lite"/>
    </source>
</evidence>
<feature type="transmembrane region" description="Helical" evidence="2">
    <location>
        <begin position="80"/>
        <end position="106"/>
    </location>
</feature>
<keyword evidence="2" id="KW-0472">Membrane</keyword>
<reference evidence="3 4" key="1">
    <citation type="submission" date="2019-09" db="EMBL/GenBank/DDBJ databases">
        <title>Phylogeny of genus Pseudoclavibacter and closely related genus.</title>
        <authorList>
            <person name="Li Y."/>
        </authorList>
    </citation>
    <scope>NUCLEOTIDE SEQUENCE [LARGE SCALE GENOMIC DNA]</scope>
    <source>
        <strain evidence="3 4">DSM 23821</strain>
    </source>
</reference>
<name>A0A7J5BRB4_9MICO</name>
<proteinExistence type="predicted"/>
<dbReference type="OrthoDB" id="3267755at2"/>
<evidence type="ECO:0000313" key="4">
    <source>
        <dbReference type="Proteomes" id="UP000467240"/>
    </source>
</evidence>
<accession>A0A7J5BRB4</accession>
<feature type="compositionally biased region" description="Basic and acidic residues" evidence="1">
    <location>
        <begin position="205"/>
        <end position="223"/>
    </location>
</feature>
<organism evidence="3 4">
    <name type="scientific">Pseudoclavibacter chungangensis</name>
    <dbReference type="NCBI Taxonomy" id="587635"/>
    <lineage>
        <taxon>Bacteria</taxon>
        <taxon>Bacillati</taxon>
        <taxon>Actinomycetota</taxon>
        <taxon>Actinomycetes</taxon>
        <taxon>Micrococcales</taxon>
        <taxon>Microbacteriaceae</taxon>
        <taxon>Pseudoclavibacter</taxon>
    </lineage>
</organism>
<feature type="compositionally biased region" description="Low complexity" evidence="1">
    <location>
        <begin position="171"/>
        <end position="198"/>
    </location>
</feature>
<dbReference type="Pfam" id="PF14017">
    <property type="entry name" value="DUF4233"/>
    <property type="match status" value="1"/>
</dbReference>
<keyword evidence="4" id="KW-1185">Reference proteome</keyword>
<protein>
    <submittedName>
        <fullName evidence="3">DUF4233 domain-containing protein</fullName>
    </submittedName>
</protein>
<dbReference type="InterPro" id="IPR025327">
    <property type="entry name" value="DUF4233"/>
</dbReference>
<feature type="transmembrane region" description="Helical" evidence="2">
    <location>
        <begin position="46"/>
        <end position="68"/>
    </location>
</feature>
<sequence>MAEPRRRVRRQRSMSETLGIIIMGFELLAVFLCVLVFFGTRVFPPPVALGGGAAVLAVMIVIIASLRYRWGIIAGWVFHILLFATGFLHAGMFVVGGLFLAAWAYFMIKAAPIDRHRAEVTAEYERALAAGEIAPDGTPLTRDASDVTPTPAAAGAAESTGVPETAGAPETAGDPATASDPATAGDPATTGDASAADGVSGTAPGDDRPWAARPSDRRHTADD</sequence>
<dbReference type="EMBL" id="WBJZ01000010">
    <property type="protein sequence ID" value="KAB1656805.1"/>
    <property type="molecule type" value="Genomic_DNA"/>
</dbReference>
<dbReference type="AlphaFoldDB" id="A0A7J5BRB4"/>
<keyword evidence="2" id="KW-0812">Transmembrane</keyword>
<comment type="caution">
    <text evidence="3">The sequence shown here is derived from an EMBL/GenBank/DDBJ whole genome shotgun (WGS) entry which is preliminary data.</text>
</comment>